<protein>
    <recommendedName>
        <fullName evidence="2">Fatty acid desaturase domain-containing protein</fullName>
    </recommendedName>
</protein>
<dbReference type="Pfam" id="PF00487">
    <property type="entry name" value="FA_desaturase"/>
    <property type="match status" value="1"/>
</dbReference>
<sequence>MTLDYTSHPAELVKGGEVPTNPKVTVKDLRNAIPEHCFKPSYKLSFWYLFRDLVVATITVVVAYLYIPRIETNVLRYAAWATYGVIQGLTATGIWVLGHECGHSAFSPSDILNDTLGWILHSALLTPYFSWQSSHRRHHIYANHLVKDHNYVPLPKDEYAALLSVDVGRLEELAEDSPIYTLLRIVAQHLFGFPLYLTANITASQGSLNQAQSKTILGNSHFSPASTLFRPEESHLIILSDIGIGLVIFGLWYASQIFGGSMIALLYLQPYLWVNHWIVAITYLHHTHPDVPKYEPEAWTFLKGALATVDRELGWVGKHMLHNIAEFHVIHHLFSRIPQYHAEEATKAIMPLLKSSYRSDKKRNFWMCMWESFTKCQYVVPYDVKAKLEDRTMVYKGGPTPTSEIFMRKKGWVKEVNQSKQLGSADSSSI</sequence>
<gene>
    <name evidence="3" type="ORF">BCIN_01g10750</name>
</gene>
<feature type="transmembrane region" description="Helical" evidence="1">
    <location>
        <begin position="115"/>
        <end position="131"/>
    </location>
</feature>
<name>A0A384J7N4_BOTFB</name>
<feature type="transmembrane region" description="Helical" evidence="1">
    <location>
        <begin position="48"/>
        <end position="67"/>
    </location>
</feature>
<dbReference type="GeneID" id="36393880"/>
<keyword evidence="1" id="KW-1133">Transmembrane helix</keyword>
<feature type="domain" description="Fatty acid desaturase" evidence="2">
    <location>
        <begin position="79"/>
        <end position="357"/>
    </location>
</feature>
<reference evidence="3 4" key="3">
    <citation type="journal article" date="2017" name="Mol. Plant Pathol.">
        <title>A gapless genome sequence of the fungus Botrytis cinerea.</title>
        <authorList>
            <person name="Van Kan J.A."/>
            <person name="Stassen J.H."/>
            <person name="Mosbach A."/>
            <person name="Van Der Lee T.A."/>
            <person name="Faino L."/>
            <person name="Farmer A.D."/>
            <person name="Papasotiriou D.G."/>
            <person name="Zhou S."/>
            <person name="Seidl M.F."/>
            <person name="Cottam E."/>
            <person name="Edel D."/>
            <person name="Hahn M."/>
            <person name="Schwartz D.C."/>
            <person name="Dietrich R.A."/>
            <person name="Widdison S."/>
            <person name="Scalliet G."/>
        </authorList>
    </citation>
    <scope>NUCLEOTIDE SEQUENCE [LARGE SCALE GENOMIC DNA]</scope>
    <source>
        <strain evidence="3 4">B05.10</strain>
    </source>
</reference>
<organism evidence="3 4">
    <name type="scientific">Botryotinia fuckeliana (strain B05.10)</name>
    <name type="common">Noble rot fungus</name>
    <name type="synonym">Botrytis cinerea</name>
    <dbReference type="NCBI Taxonomy" id="332648"/>
    <lineage>
        <taxon>Eukaryota</taxon>
        <taxon>Fungi</taxon>
        <taxon>Dikarya</taxon>
        <taxon>Ascomycota</taxon>
        <taxon>Pezizomycotina</taxon>
        <taxon>Leotiomycetes</taxon>
        <taxon>Helotiales</taxon>
        <taxon>Sclerotiniaceae</taxon>
        <taxon>Botrytis</taxon>
    </lineage>
</organism>
<feature type="transmembrane region" description="Helical" evidence="1">
    <location>
        <begin position="236"/>
        <end position="255"/>
    </location>
</feature>
<reference evidence="3 4" key="2">
    <citation type="journal article" date="2012" name="Eukaryot. Cell">
        <title>Genome update of Botrytis cinerea strains B05.10 and T4.</title>
        <authorList>
            <person name="Staats M."/>
            <person name="van Kan J.A."/>
        </authorList>
    </citation>
    <scope>NUCLEOTIDE SEQUENCE [LARGE SCALE GENOMIC DNA]</scope>
    <source>
        <strain evidence="3 4">B05.10</strain>
    </source>
</reference>
<evidence type="ECO:0000313" key="3">
    <source>
        <dbReference type="EMBL" id="ATZ46491.1"/>
    </source>
</evidence>
<dbReference type="VEuPathDB" id="FungiDB:Bcin01g10750"/>
<dbReference type="PANTHER" id="PTHR32100">
    <property type="entry name" value="OMEGA-6 FATTY ACID DESATURASE, CHLOROPLASTIC"/>
    <property type="match status" value="1"/>
</dbReference>
<proteinExistence type="predicted"/>
<dbReference type="AlphaFoldDB" id="A0A384J7N4"/>
<dbReference type="GO" id="GO:0016491">
    <property type="term" value="F:oxidoreductase activity"/>
    <property type="evidence" value="ECO:0007669"/>
    <property type="project" value="InterPro"/>
</dbReference>
<dbReference type="EMBL" id="CP009805">
    <property type="protein sequence ID" value="ATZ46491.1"/>
    <property type="molecule type" value="Genomic_DNA"/>
</dbReference>
<keyword evidence="1" id="KW-0812">Transmembrane</keyword>
<evidence type="ECO:0000313" key="4">
    <source>
        <dbReference type="Proteomes" id="UP000001798"/>
    </source>
</evidence>
<reference evidence="3 4" key="1">
    <citation type="journal article" date="2011" name="PLoS Genet.">
        <title>Genomic analysis of the necrotrophic fungal pathogens Sclerotinia sclerotiorum and Botrytis cinerea.</title>
        <authorList>
            <person name="Amselem J."/>
            <person name="Cuomo C.A."/>
            <person name="van Kan J.A."/>
            <person name="Viaud M."/>
            <person name="Benito E.P."/>
            <person name="Couloux A."/>
            <person name="Coutinho P.M."/>
            <person name="de Vries R.P."/>
            <person name="Dyer P.S."/>
            <person name="Fillinger S."/>
            <person name="Fournier E."/>
            <person name="Gout L."/>
            <person name="Hahn M."/>
            <person name="Kohn L."/>
            <person name="Lapalu N."/>
            <person name="Plummer K.M."/>
            <person name="Pradier J.M."/>
            <person name="Quevillon E."/>
            <person name="Sharon A."/>
            <person name="Simon A."/>
            <person name="ten Have A."/>
            <person name="Tudzynski B."/>
            <person name="Tudzynski P."/>
            <person name="Wincker P."/>
            <person name="Andrew M."/>
            <person name="Anthouard V."/>
            <person name="Beever R.E."/>
            <person name="Beffa R."/>
            <person name="Benoit I."/>
            <person name="Bouzid O."/>
            <person name="Brault B."/>
            <person name="Chen Z."/>
            <person name="Choquer M."/>
            <person name="Collemare J."/>
            <person name="Cotton P."/>
            <person name="Danchin E.G."/>
            <person name="Da Silva C."/>
            <person name="Gautier A."/>
            <person name="Giraud C."/>
            <person name="Giraud T."/>
            <person name="Gonzalez C."/>
            <person name="Grossetete S."/>
            <person name="Guldener U."/>
            <person name="Henrissat B."/>
            <person name="Howlett B.J."/>
            <person name="Kodira C."/>
            <person name="Kretschmer M."/>
            <person name="Lappartient A."/>
            <person name="Leroch M."/>
            <person name="Levis C."/>
            <person name="Mauceli E."/>
            <person name="Neuveglise C."/>
            <person name="Oeser B."/>
            <person name="Pearson M."/>
            <person name="Poulain J."/>
            <person name="Poussereau N."/>
            <person name="Quesneville H."/>
            <person name="Rascle C."/>
            <person name="Schumacher J."/>
            <person name="Segurens B."/>
            <person name="Sexton A."/>
            <person name="Silva E."/>
            <person name="Sirven C."/>
            <person name="Soanes D.M."/>
            <person name="Talbot N.J."/>
            <person name="Templeton M."/>
            <person name="Yandava C."/>
            <person name="Yarden O."/>
            <person name="Zeng Q."/>
            <person name="Rollins J.A."/>
            <person name="Lebrun M.H."/>
            <person name="Dickman M."/>
        </authorList>
    </citation>
    <scope>NUCLEOTIDE SEQUENCE [LARGE SCALE GENOMIC DNA]</scope>
    <source>
        <strain evidence="3 4">B05.10</strain>
    </source>
</reference>
<feature type="transmembrane region" description="Helical" evidence="1">
    <location>
        <begin position="74"/>
        <end position="95"/>
    </location>
</feature>
<dbReference type="InterPro" id="IPR005804">
    <property type="entry name" value="FA_desaturase_dom"/>
</dbReference>
<dbReference type="KEGG" id="bfu:BCIN_01g10750"/>
<dbReference type="InterPro" id="IPR012171">
    <property type="entry name" value="Fatty_acid_desaturase"/>
</dbReference>
<dbReference type="RefSeq" id="XP_024546702.1">
    <property type="nucleotide sequence ID" value="XM_024690932.1"/>
</dbReference>
<dbReference type="OrthoDB" id="1461976at2759"/>
<keyword evidence="4" id="KW-1185">Reference proteome</keyword>
<keyword evidence="1" id="KW-0472">Membrane</keyword>
<accession>A0A384J7N4</accession>
<evidence type="ECO:0000256" key="1">
    <source>
        <dbReference type="SAM" id="Phobius"/>
    </source>
</evidence>
<dbReference type="Proteomes" id="UP000001798">
    <property type="component" value="Chromosome 1"/>
</dbReference>
<dbReference type="CDD" id="cd03507">
    <property type="entry name" value="Delta12-FADS-like"/>
    <property type="match status" value="1"/>
</dbReference>
<evidence type="ECO:0000259" key="2">
    <source>
        <dbReference type="Pfam" id="PF00487"/>
    </source>
</evidence>
<dbReference type="GO" id="GO:0006629">
    <property type="term" value="P:lipid metabolic process"/>
    <property type="evidence" value="ECO:0007669"/>
    <property type="project" value="InterPro"/>
</dbReference>